<dbReference type="AlphaFoldDB" id="A0A0D2HJB6"/>
<evidence type="ECO:0000313" key="2">
    <source>
        <dbReference type="Proteomes" id="UP000053789"/>
    </source>
</evidence>
<gene>
    <name evidence="1" type="ORF">Z519_06003</name>
</gene>
<dbReference type="Gene3D" id="3.40.190.10">
    <property type="entry name" value="Periplasmic binding protein-like II"/>
    <property type="match status" value="1"/>
</dbReference>
<dbReference type="EMBL" id="KN846987">
    <property type="protein sequence ID" value="KIW93398.1"/>
    <property type="molecule type" value="Genomic_DNA"/>
</dbReference>
<evidence type="ECO:0000313" key="1">
    <source>
        <dbReference type="EMBL" id="KIW93398.1"/>
    </source>
</evidence>
<accession>A0A0D2HJB6</accession>
<reference evidence="1" key="1">
    <citation type="submission" date="2015-01" db="EMBL/GenBank/DDBJ databases">
        <title>The Genome Sequence of Cladophialophora bantiana CBS 173.52.</title>
        <authorList>
            <consortium name="The Broad Institute Genomics Platform"/>
            <person name="Cuomo C."/>
            <person name="de Hoog S."/>
            <person name="Gorbushina A."/>
            <person name="Stielow B."/>
            <person name="Teixiera M."/>
            <person name="Abouelleil A."/>
            <person name="Chapman S.B."/>
            <person name="Priest M."/>
            <person name="Young S.K."/>
            <person name="Wortman J."/>
            <person name="Nusbaum C."/>
            <person name="Birren B."/>
        </authorList>
    </citation>
    <scope>NUCLEOTIDE SEQUENCE [LARGE SCALE GENOMIC DNA]</scope>
    <source>
        <strain evidence="1">CBS 173.52</strain>
    </source>
</reference>
<dbReference type="GeneID" id="27698931"/>
<keyword evidence="2" id="KW-1185">Reference proteome</keyword>
<proteinExistence type="predicted"/>
<dbReference type="Proteomes" id="UP000053789">
    <property type="component" value="Unassembled WGS sequence"/>
</dbReference>
<dbReference type="VEuPathDB" id="FungiDB:Z519_06003"/>
<organism evidence="1 2">
    <name type="scientific">Cladophialophora bantiana (strain ATCC 10958 / CBS 173.52 / CDC B-1940 / NIH 8579)</name>
    <name type="common">Xylohypha bantiana</name>
    <dbReference type="NCBI Taxonomy" id="1442370"/>
    <lineage>
        <taxon>Eukaryota</taxon>
        <taxon>Fungi</taxon>
        <taxon>Dikarya</taxon>
        <taxon>Ascomycota</taxon>
        <taxon>Pezizomycotina</taxon>
        <taxon>Eurotiomycetes</taxon>
        <taxon>Chaetothyriomycetidae</taxon>
        <taxon>Chaetothyriales</taxon>
        <taxon>Herpotrichiellaceae</taxon>
        <taxon>Cladophialophora</taxon>
    </lineage>
</organism>
<dbReference type="RefSeq" id="XP_016620067.1">
    <property type="nucleotide sequence ID" value="XM_016763743.1"/>
</dbReference>
<dbReference type="HOGENOM" id="CLU_2346516_0_0_1"/>
<protein>
    <submittedName>
        <fullName evidence="1">Uncharacterized protein</fullName>
    </submittedName>
</protein>
<name>A0A0D2HJB6_CLAB1</name>
<sequence>MATELNLKIFERSFAYFSRDLENVQRDWEKVTTYGKSLGVLDISLQLNYTNQFLEWTLDAESNDLLDDQRTTALLQNDAALSGGFHCLRGLETKVET</sequence>
<dbReference type="OrthoDB" id="434407at2759"/>